<dbReference type="EMBL" id="AP018049">
    <property type="protein sequence ID" value="BBA29350.1"/>
    <property type="molecule type" value="Genomic_DNA"/>
</dbReference>
<dbReference type="Proteomes" id="UP000267517">
    <property type="component" value="Chromosome I"/>
</dbReference>
<feature type="signal peptide" evidence="1">
    <location>
        <begin position="1"/>
        <end position="25"/>
    </location>
</feature>
<feature type="chain" id="PRO_5013395371" description="SusF/SusE family outer membrane protein" evidence="1">
    <location>
        <begin position="26"/>
        <end position="412"/>
    </location>
</feature>
<evidence type="ECO:0008006" key="4">
    <source>
        <dbReference type="Google" id="ProtNLM"/>
    </source>
</evidence>
<organism evidence="2 3">
    <name type="scientific">Prevotella melaninogenica</name>
    <dbReference type="NCBI Taxonomy" id="28132"/>
    <lineage>
        <taxon>Bacteria</taxon>
        <taxon>Pseudomonadati</taxon>
        <taxon>Bacteroidota</taxon>
        <taxon>Bacteroidia</taxon>
        <taxon>Bacteroidales</taxon>
        <taxon>Prevotellaceae</taxon>
        <taxon>Prevotella</taxon>
    </lineage>
</organism>
<accession>A0A250KI34</accession>
<gene>
    <name evidence="2" type="ORF">PMEL1_01282</name>
</gene>
<keyword evidence="1" id="KW-0732">Signal</keyword>
<dbReference type="GO" id="GO:2001070">
    <property type="term" value="F:starch binding"/>
    <property type="evidence" value="ECO:0007669"/>
    <property type="project" value="InterPro"/>
</dbReference>
<dbReference type="Gene3D" id="2.60.40.3620">
    <property type="match status" value="3"/>
</dbReference>
<evidence type="ECO:0000313" key="2">
    <source>
        <dbReference type="EMBL" id="BBA29350.1"/>
    </source>
</evidence>
<evidence type="ECO:0000256" key="1">
    <source>
        <dbReference type="SAM" id="SignalP"/>
    </source>
</evidence>
<reference evidence="2 3" key="1">
    <citation type="submission" date="2017-05" db="EMBL/GenBank/DDBJ databases">
        <title>whole genome sequence of Prevotella melaninogenica GAI 07411.</title>
        <authorList>
            <person name="Kondo Y."/>
            <person name="Hoshino T."/>
        </authorList>
    </citation>
    <scope>NUCLEOTIDE SEQUENCE [LARGE SCALE GENOMIC DNA]</scope>
    <source>
        <strain evidence="2 3">GAI 07411</strain>
    </source>
</reference>
<dbReference type="PROSITE" id="PS51257">
    <property type="entry name" value="PROKAR_LIPOPROTEIN"/>
    <property type="match status" value="1"/>
</dbReference>
<sequence length="412" mass="45372">MKKLMKYGMYLMLALLAPASFQSCNDDKDIVVITEELPLKVDHLYMVGDATPAGWNIGEPYEMTRDTENKYLFTYHGKLKTGEIKLPLSKGDWGATFVYAPAANTEINDKGVASDAIDIRKGGADNKWKVTKAGIYTFAVDLRTRKLTVIYEGEEPAGPIVPIESEWLSFIGNATPYGWDIDGLKAKVQDGSAKFAKTSSNPLQFTYEGHLNLGEFKLSFDKSDGWNNLIQAPVADCEFNHDGPATQGMVVGGDDNKWKVTEAGTYTIVFDLTKHEIKVTNFVADAPAPAAPSPWDTENVYLIGSATPAGWSVENGVSITKTGDHLFSIEVQLAEGEMKFMLNKDGFSSDKPYFFAPEENTVINESGVAKDGLFYGTESSYGDKKWKVAKAGKYKLTLDLKNKKFKAEYISA</sequence>
<dbReference type="AlphaFoldDB" id="A0A250KI34"/>
<dbReference type="GO" id="GO:0019867">
    <property type="term" value="C:outer membrane"/>
    <property type="evidence" value="ECO:0007669"/>
    <property type="project" value="InterPro"/>
</dbReference>
<protein>
    <recommendedName>
        <fullName evidence="4">SusF/SusE family outer membrane protein</fullName>
    </recommendedName>
</protein>
<evidence type="ECO:0000313" key="3">
    <source>
        <dbReference type="Proteomes" id="UP000267517"/>
    </source>
</evidence>
<proteinExistence type="predicted"/>
<dbReference type="OrthoDB" id="975117at2"/>
<dbReference type="RefSeq" id="WP_120174459.1">
    <property type="nucleotide sequence ID" value="NZ_AP018049.1"/>
</dbReference>
<name>A0A250KI34_9BACT</name>